<dbReference type="Pfam" id="PF13561">
    <property type="entry name" value="adh_short_C2"/>
    <property type="match status" value="1"/>
</dbReference>
<dbReference type="CDD" id="cd05233">
    <property type="entry name" value="SDR_c"/>
    <property type="match status" value="1"/>
</dbReference>
<evidence type="ECO:0000256" key="2">
    <source>
        <dbReference type="ARBA" id="ARBA00022857"/>
    </source>
</evidence>
<evidence type="ECO:0000313" key="5">
    <source>
        <dbReference type="Proteomes" id="UP001172684"/>
    </source>
</evidence>
<proteinExistence type="inferred from homology"/>
<dbReference type="PRINTS" id="PR00081">
    <property type="entry name" value="GDHRDH"/>
</dbReference>
<organism evidence="4 5">
    <name type="scientific">Coniosporium apollinis</name>
    <dbReference type="NCBI Taxonomy" id="61459"/>
    <lineage>
        <taxon>Eukaryota</taxon>
        <taxon>Fungi</taxon>
        <taxon>Dikarya</taxon>
        <taxon>Ascomycota</taxon>
        <taxon>Pezizomycotina</taxon>
        <taxon>Dothideomycetes</taxon>
        <taxon>Dothideomycetes incertae sedis</taxon>
        <taxon>Coniosporium</taxon>
    </lineage>
</organism>
<name>A0ABQ9NZS2_9PEZI</name>
<dbReference type="Gene3D" id="3.40.50.720">
    <property type="entry name" value="NAD(P)-binding Rossmann-like Domain"/>
    <property type="match status" value="1"/>
</dbReference>
<gene>
    <name evidence="4" type="ORF">H2201_002040</name>
</gene>
<dbReference type="PANTHER" id="PTHR43618">
    <property type="entry name" value="7-ALPHA-HYDROXYSTEROID DEHYDROGENASE"/>
    <property type="match status" value="1"/>
</dbReference>
<dbReference type="PANTHER" id="PTHR43618:SF13">
    <property type="entry name" value="CHAIN DEHYDROGENASE, PUTATIVE (AFU_ORTHOLOGUE AFUA_1G17650)-RELATED"/>
    <property type="match status" value="1"/>
</dbReference>
<comment type="caution">
    <text evidence="4">The sequence shown here is derived from an EMBL/GenBank/DDBJ whole genome shotgun (WGS) entry which is preliminary data.</text>
</comment>
<reference evidence="4" key="1">
    <citation type="submission" date="2022-10" db="EMBL/GenBank/DDBJ databases">
        <title>Culturing micro-colonial fungi from biological soil crusts in the Mojave desert and describing Neophaeococcomyces mojavensis, and introducing the new genera and species Taxawa tesnikishii.</title>
        <authorList>
            <person name="Kurbessoian T."/>
            <person name="Stajich J.E."/>
        </authorList>
    </citation>
    <scope>NUCLEOTIDE SEQUENCE</scope>
    <source>
        <strain evidence="4">TK_1</strain>
    </source>
</reference>
<accession>A0ABQ9NZS2</accession>
<keyword evidence="3" id="KW-0560">Oxidoreductase</keyword>
<dbReference type="InterPro" id="IPR036291">
    <property type="entry name" value="NAD(P)-bd_dom_sf"/>
</dbReference>
<sequence length="256" mass="27518">MAAQKVCLITAGSAGLGAQIARVLAPDFRVVINYANNAQRAQSLLTELSQVPSATPPNVEQKQPRFHAIQADMSEKSAVQGLVRETLSTMGRLDVVVSNVGWTRMTNFTNLDEGTIDEDWDKCFVYNVKTHLWLMHAVRSALDESEGCFISTASVAGVKPSGSSLPYAVTKAAQIHLAKSLAVICSPRIRVNSVSPGMMLTEWGMNFPESKRAAAINNTKLKRLATVEDVANQVRTLALSMSATGQNIVIDGGSSL</sequence>
<dbReference type="InterPro" id="IPR002347">
    <property type="entry name" value="SDR_fam"/>
</dbReference>
<comment type="similarity">
    <text evidence="1">Belongs to the short-chain dehydrogenases/reductases (SDR) family.</text>
</comment>
<dbReference type="Proteomes" id="UP001172684">
    <property type="component" value="Unassembled WGS sequence"/>
</dbReference>
<dbReference type="EMBL" id="JAPDRL010000010">
    <property type="protein sequence ID" value="KAJ9667854.1"/>
    <property type="molecule type" value="Genomic_DNA"/>
</dbReference>
<evidence type="ECO:0000313" key="4">
    <source>
        <dbReference type="EMBL" id="KAJ9667854.1"/>
    </source>
</evidence>
<evidence type="ECO:0008006" key="6">
    <source>
        <dbReference type="Google" id="ProtNLM"/>
    </source>
</evidence>
<dbReference type="SUPFAM" id="SSF51735">
    <property type="entry name" value="NAD(P)-binding Rossmann-fold domains"/>
    <property type="match status" value="1"/>
</dbReference>
<keyword evidence="5" id="KW-1185">Reference proteome</keyword>
<evidence type="ECO:0000256" key="1">
    <source>
        <dbReference type="ARBA" id="ARBA00006484"/>
    </source>
</evidence>
<protein>
    <recommendedName>
        <fullName evidence="6">Granaticin polyketide synthase ketoacyl reductase 2</fullName>
    </recommendedName>
</protein>
<keyword evidence="2" id="KW-0521">NADP</keyword>
<dbReference type="InterPro" id="IPR052178">
    <property type="entry name" value="Sec_Metab_Biosynth_SDR"/>
</dbReference>
<evidence type="ECO:0000256" key="3">
    <source>
        <dbReference type="ARBA" id="ARBA00023002"/>
    </source>
</evidence>